<dbReference type="InterPro" id="IPR058240">
    <property type="entry name" value="rSAM_sf"/>
</dbReference>
<dbReference type="Pfam" id="PF20903">
    <property type="entry name" value="SPL"/>
    <property type="match status" value="1"/>
</dbReference>
<dbReference type="PANTHER" id="PTHR37822:SF2">
    <property type="entry name" value="SPORE PHOTOPRODUCT LYASE"/>
    <property type="match status" value="1"/>
</dbReference>
<evidence type="ECO:0000313" key="2">
    <source>
        <dbReference type="Proteomes" id="UP000650524"/>
    </source>
</evidence>
<dbReference type="AlphaFoldDB" id="A0A8J6T1N4"/>
<gene>
    <name evidence="1" type="ORF">H8E19_01240</name>
</gene>
<dbReference type="Gene3D" id="3.40.50.12110">
    <property type="match status" value="1"/>
</dbReference>
<reference evidence="1 2" key="1">
    <citation type="submission" date="2020-08" db="EMBL/GenBank/DDBJ databases">
        <title>Bridging the membrane lipid divide: bacteria of the FCB group superphylum have the potential to synthesize archaeal ether lipids.</title>
        <authorList>
            <person name="Villanueva L."/>
            <person name="Von Meijenfeldt F.A.B."/>
            <person name="Westbye A.B."/>
            <person name="Yadav S."/>
            <person name="Hopmans E.C."/>
            <person name="Dutilh B.E."/>
            <person name="Sinninghe Damste J.S."/>
        </authorList>
    </citation>
    <scope>NUCLEOTIDE SEQUENCE [LARGE SCALE GENOMIC DNA]</scope>
    <source>
        <strain evidence="1">NIOZ-UU27</strain>
    </source>
</reference>
<organism evidence="1 2">
    <name type="scientific">Candidatus Desulfacyla euxinica</name>
    <dbReference type="NCBI Taxonomy" id="2841693"/>
    <lineage>
        <taxon>Bacteria</taxon>
        <taxon>Deltaproteobacteria</taxon>
        <taxon>Candidatus Desulfacyla</taxon>
    </lineage>
</organism>
<dbReference type="GO" id="GO:1904047">
    <property type="term" value="F:S-adenosyl-L-methionine binding"/>
    <property type="evidence" value="ECO:0007669"/>
    <property type="project" value="TreeGrafter"/>
</dbReference>
<accession>A0A8J6T1N4</accession>
<protein>
    <submittedName>
        <fullName evidence="1">DNA photolyase</fullName>
    </submittedName>
</protein>
<dbReference type="GO" id="GO:0003913">
    <property type="term" value="F:DNA photolyase activity"/>
    <property type="evidence" value="ECO:0007669"/>
    <property type="project" value="TreeGrafter"/>
</dbReference>
<sequence length="367" mass="42409">MPTGIDRIILDEGVQKYKSTKSILLQLKDIPVRAEKDDGPEEVACVSNELKRDMGKDTMHLVSYQGEFLKPCPGTKEYICCGYQILNVGTNCPLDCSYCILQTYFNRPNLRVHVNLEEQLGQVFQTIDSDPDKIFRVGTGEFTDSLALDPIIRWSETILRGFSERKNTVLELKTKTANTAGLLGSKYRDRIIVSWSLNSPFISCREEHGAVSLTRRLECARECQSEGFTIGFHFDPIIQHSNWMDEYRKTVDLMDKYIEPEGIIWMSLGSFRFMPALKPIIRRRHPETSILDGEFVLGLDGKMRYFKPIRMELYAFLNELLHQWHPDLGLYLCMESNEVWQESMGWRPETSEGLGNYLDERVRNFFG</sequence>
<dbReference type="GO" id="GO:0042601">
    <property type="term" value="C:endospore-forming forespore"/>
    <property type="evidence" value="ECO:0007669"/>
    <property type="project" value="TreeGrafter"/>
</dbReference>
<dbReference type="SUPFAM" id="SSF102114">
    <property type="entry name" value="Radical SAM enzymes"/>
    <property type="match status" value="1"/>
</dbReference>
<name>A0A8J6T1N4_9DELT</name>
<comment type="caution">
    <text evidence="1">The sequence shown here is derived from an EMBL/GenBank/DDBJ whole genome shotgun (WGS) entry which is preliminary data.</text>
</comment>
<dbReference type="Proteomes" id="UP000650524">
    <property type="component" value="Unassembled WGS sequence"/>
</dbReference>
<dbReference type="Gene3D" id="3.80.30.30">
    <property type="match status" value="1"/>
</dbReference>
<dbReference type="InterPro" id="IPR049539">
    <property type="entry name" value="SPL"/>
</dbReference>
<evidence type="ECO:0000313" key="1">
    <source>
        <dbReference type="EMBL" id="MBC8176000.1"/>
    </source>
</evidence>
<dbReference type="EMBL" id="JACNJD010000068">
    <property type="protein sequence ID" value="MBC8176000.1"/>
    <property type="molecule type" value="Genomic_DNA"/>
</dbReference>
<dbReference type="PANTHER" id="PTHR37822">
    <property type="entry name" value="SPORE PHOTOPRODUCT LYASE-RELATED"/>
    <property type="match status" value="1"/>
</dbReference>
<dbReference type="GO" id="GO:0051539">
    <property type="term" value="F:4 iron, 4 sulfur cluster binding"/>
    <property type="evidence" value="ECO:0007669"/>
    <property type="project" value="TreeGrafter"/>
</dbReference>
<proteinExistence type="predicted"/>